<dbReference type="PANTHER" id="PTHR40254">
    <property type="entry name" value="BLR0577 PROTEIN"/>
    <property type="match status" value="1"/>
</dbReference>
<name>A0A1I1HB52_9LACO</name>
<dbReference type="AlphaFoldDB" id="A0A1I1HB52"/>
<proteinExistence type="predicted"/>
<dbReference type="InterPro" id="IPR052189">
    <property type="entry name" value="L-asp_N-monooxygenase_NS-form"/>
</dbReference>
<dbReference type="RefSeq" id="WP_159427798.1">
    <property type="nucleotide sequence ID" value="NZ_FOLI01000008.1"/>
</dbReference>
<dbReference type="Proteomes" id="UP000199376">
    <property type="component" value="Unassembled WGS sequence"/>
</dbReference>
<dbReference type="PANTHER" id="PTHR40254:SF1">
    <property type="entry name" value="BLR0577 PROTEIN"/>
    <property type="match status" value="1"/>
</dbReference>
<protein>
    <submittedName>
        <fullName evidence="2">FAD-NAD(P)-binding</fullName>
    </submittedName>
</protein>
<dbReference type="EMBL" id="FOLI01000008">
    <property type="protein sequence ID" value="SFC21081.1"/>
    <property type="molecule type" value="Genomic_DNA"/>
</dbReference>
<evidence type="ECO:0000313" key="3">
    <source>
        <dbReference type="Proteomes" id="UP000199376"/>
    </source>
</evidence>
<accession>A0A1I1HB52</accession>
<dbReference type="OrthoDB" id="6309046at2"/>
<organism evidence="2 3">
    <name type="scientific">Fructobacillus durionis</name>
    <dbReference type="NCBI Taxonomy" id="283737"/>
    <lineage>
        <taxon>Bacteria</taxon>
        <taxon>Bacillati</taxon>
        <taxon>Bacillota</taxon>
        <taxon>Bacilli</taxon>
        <taxon>Lactobacillales</taxon>
        <taxon>Lactobacillaceae</taxon>
        <taxon>Fructobacillus</taxon>
    </lineage>
</organism>
<dbReference type="Pfam" id="PF13454">
    <property type="entry name" value="NAD_binding_9"/>
    <property type="match status" value="1"/>
</dbReference>
<sequence>MRIALIGAGPRNLAILGRLLFTIDPKIEVVIDLFDPSTIGGRVWDPFLKNNHTFLMNTYANQVTLFDDYELLDHEVPIARPNLLTWAQTVAFDYLSDHPEYPSAYRDEVLSLISANTFSSRGLFGVYAAWYFEELQAACPKNVSIAFHQKEVVDLHKGTRRFKLKTADGRTARYDRVVLAPGHIDNQLNEKQSDLMDFAKNKGLVYFPASHPAENDFTKIKGDDSVLIEGLGLSFFDVLLSLTAGKGGTFITNRDGSLTYRPSGREPKIVAGSFNGLPPRSKGVNQKEASQLYQPRFFTLPHLKEVALENDRTLPFDTFMTILKQELTYKFLFNQIQQTDLPFDSSKTNIIHFIQNPKHWPLLNKVFDLNIETDINWDDKIFPALKWTHENYRQNLENHLENDIISAQLGNDWSPLTGSYDLLRDLRDIVRTLYNDGYFTDDGYAKMLTAFRYFDNQLSAGPPIIRMRQLLALIQAGIITIAGPGYKTGHNDQRFTATDNFGDHYEGTCLIEARLSTIDFRIAKSPLIRSLAKQGLIQSNNEIPNGHSSSLLAHTIKINPKNFMAIDKRNQNVFGLFISGIPLEGERWFNTVIPRPYVNTLIFKESKELVAALLTKHPHLHELFK</sequence>
<reference evidence="2 3" key="1">
    <citation type="submission" date="2016-10" db="EMBL/GenBank/DDBJ databases">
        <authorList>
            <person name="de Groot N.N."/>
        </authorList>
    </citation>
    <scope>NUCLEOTIDE SEQUENCE [LARGE SCALE GENOMIC DNA]</scope>
    <source>
        <strain evidence="2 3">DSM 19113</strain>
    </source>
</reference>
<dbReference type="SUPFAM" id="SSF51905">
    <property type="entry name" value="FAD/NAD(P)-binding domain"/>
    <property type="match status" value="1"/>
</dbReference>
<dbReference type="STRING" id="283737.SAMN05660453_1314"/>
<gene>
    <name evidence="2" type="ORF">SAMN05660453_1314</name>
</gene>
<keyword evidence="3" id="KW-1185">Reference proteome</keyword>
<dbReference type="InterPro" id="IPR038732">
    <property type="entry name" value="HpyO/CreE_NAD-binding"/>
</dbReference>
<evidence type="ECO:0000259" key="1">
    <source>
        <dbReference type="Pfam" id="PF13454"/>
    </source>
</evidence>
<evidence type="ECO:0000313" key="2">
    <source>
        <dbReference type="EMBL" id="SFC21081.1"/>
    </source>
</evidence>
<dbReference type="InterPro" id="IPR036188">
    <property type="entry name" value="FAD/NAD-bd_sf"/>
</dbReference>
<feature type="domain" description="FAD-dependent urate hydroxylase HpyO/Asp monooxygenase CreE-like FAD/NAD(P)-binding" evidence="1">
    <location>
        <begin position="4"/>
        <end position="183"/>
    </location>
</feature>